<keyword evidence="7 10" id="KW-0378">Hydrolase</keyword>
<dbReference type="NCBIfam" id="TIGR01549">
    <property type="entry name" value="HAD-SF-IA-v1"/>
    <property type="match status" value="1"/>
</dbReference>
<comment type="caution">
    <text evidence="11">The sequence shown here is derived from an EMBL/GenBank/DDBJ whole genome shotgun (WGS) entry which is preliminary data.</text>
</comment>
<dbReference type="InterPro" id="IPR050155">
    <property type="entry name" value="HAD-like_hydrolase_sf"/>
</dbReference>
<evidence type="ECO:0000256" key="4">
    <source>
        <dbReference type="ARBA" id="ARBA00006171"/>
    </source>
</evidence>
<keyword evidence="8 10" id="KW-0460">Magnesium</keyword>
<name>A0A1I4B9H9_9HYPH</name>
<dbReference type="InterPro" id="IPR023198">
    <property type="entry name" value="PGP-like_dom2"/>
</dbReference>
<evidence type="ECO:0000313" key="11">
    <source>
        <dbReference type="EMBL" id="SFK65153.1"/>
    </source>
</evidence>
<evidence type="ECO:0000256" key="1">
    <source>
        <dbReference type="ARBA" id="ARBA00000830"/>
    </source>
</evidence>
<organism evidence="11 12">
    <name type="scientific">Pseudovibrio ascidiaceicola</name>
    <dbReference type="NCBI Taxonomy" id="285279"/>
    <lineage>
        <taxon>Bacteria</taxon>
        <taxon>Pseudomonadati</taxon>
        <taxon>Pseudomonadota</taxon>
        <taxon>Alphaproteobacteria</taxon>
        <taxon>Hyphomicrobiales</taxon>
        <taxon>Stappiaceae</taxon>
        <taxon>Pseudovibrio</taxon>
    </lineage>
</organism>
<evidence type="ECO:0000256" key="8">
    <source>
        <dbReference type="ARBA" id="ARBA00022842"/>
    </source>
</evidence>
<evidence type="ECO:0000256" key="7">
    <source>
        <dbReference type="ARBA" id="ARBA00022801"/>
    </source>
</evidence>
<dbReference type="RefSeq" id="WP_093520595.1">
    <property type="nucleotide sequence ID" value="NZ_FOSK01000007.1"/>
</dbReference>
<comment type="function">
    <text evidence="10">Specifically catalyzes the dephosphorylation of 2-phosphoglycolate. Is involved in the dissimilation of the intracellular 2-phosphoglycolate formed during the DNA repair of 3'-phosphoglycolate ends, a major class of DNA lesions induced by oxidative stress.</text>
</comment>
<protein>
    <recommendedName>
        <fullName evidence="5 10">Phosphoglycolate phosphatase</fullName>
        <shortName evidence="10">PGP</shortName>
        <shortName evidence="10">PGPase</shortName>
        <ecNumber evidence="5 10">3.1.3.18</ecNumber>
    </recommendedName>
</protein>
<dbReference type="InterPro" id="IPR036412">
    <property type="entry name" value="HAD-like_sf"/>
</dbReference>
<evidence type="ECO:0000256" key="9">
    <source>
        <dbReference type="ARBA" id="ARBA00023277"/>
    </source>
</evidence>
<dbReference type="Proteomes" id="UP000199598">
    <property type="component" value="Unassembled WGS sequence"/>
</dbReference>
<sequence>MTTPVLVFDLDGTLLETMGDLTASMNHVLVEAGFEAIEPERVRKMVGAGVKVLMSRGLEASKIEVTDEVLEPLLAKFIRYYETHIADKTHAFPQALETVARLRDAGWKTAICTNKLEKLAKPLVRAMEMEHLFDAVVGGDTFSKNKPDAMPVFGAIDIAGGSRAGSIFIGDSKADISAARNAGLPVIAVDFGYTDIPVRELGPDVVISHYNQLEAAVKELSAENAPT</sequence>
<comment type="pathway">
    <text evidence="3 10">Organic acid metabolism; glycolate biosynthesis; glycolate from 2-phosphoglycolate: step 1/1.</text>
</comment>
<evidence type="ECO:0000256" key="10">
    <source>
        <dbReference type="HAMAP-Rule" id="MF_00495"/>
    </source>
</evidence>
<dbReference type="InterPro" id="IPR041492">
    <property type="entry name" value="HAD_2"/>
</dbReference>
<reference evidence="11 12" key="1">
    <citation type="submission" date="2016-10" db="EMBL/GenBank/DDBJ databases">
        <authorList>
            <person name="Varghese N."/>
            <person name="Submissions S."/>
        </authorList>
    </citation>
    <scope>NUCLEOTIDE SEQUENCE [LARGE SCALE GENOMIC DNA]</scope>
    <source>
        <strain evidence="11 12">DSM 16392</strain>
    </source>
</reference>
<dbReference type="InterPro" id="IPR023214">
    <property type="entry name" value="HAD_sf"/>
</dbReference>
<feature type="binding site" evidence="10">
    <location>
        <position position="171"/>
    </location>
    <ligand>
        <name>Mg(2+)</name>
        <dbReference type="ChEBI" id="CHEBI:18420"/>
    </ligand>
</feature>
<evidence type="ECO:0000313" key="12">
    <source>
        <dbReference type="Proteomes" id="UP000199598"/>
    </source>
</evidence>
<keyword evidence="6 10" id="KW-0479">Metal-binding</keyword>
<evidence type="ECO:0000256" key="5">
    <source>
        <dbReference type="ARBA" id="ARBA00013078"/>
    </source>
</evidence>
<dbReference type="InterPro" id="IPR037512">
    <property type="entry name" value="PGPase_prok"/>
</dbReference>
<evidence type="ECO:0000256" key="3">
    <source>
        <dbReference type="ARBA" id="ARBA00004818"/>
    </source>
</evidence>
<proteinExistence type="inferred from homology"/>
<dbReference type="EC" id="3.1.3.18" evidence="5 10"/>
<accession>A0A1I4B9H9</accession>
<evidence type="ECO:0000256" key="6">
    <source>
        <dbReference type="ARBA" id="ARBA00022723"/>
    </source>
</evidence>
<gene>
    <name evidence="11" type="ORF">SAMN04488518_107214</name>
</gene>
<keyword evidence="9 10" id="KW-0119">Carbohydrate metabolism</keyword>
<feature type="binding site" evidence="10">
    <location>
        <position position="11"/>
    </location>
    <ligand>
        <name>Mg(2+)</name>
        <dbReference type="ChEBI" id="CHEBI:18420"/>
    </ligand>
</feature>
<dbReference type="SFLD" id="SFLDG01129">
    <property type="entry name" value="C1.5:_HAD__Beta-PGM__Phosphata"/>
    <property type="match status" value="1"/>
</dbReference>
<evidence type="ECO:0000256" key="2">
    <source>
        <dbReference type="ARBA" id="ARBA00001946"/>
    </source>
</evidence>
<dbReference type="Gene3D" id="3.40.50.1000">
    <property type="entry name" value="HAD superfamily/HAD-like"/>
    <property type="match status" value="1"/>
</dbReference>
<comment type="similarity">
    <text evidence="4 10">Belongs to the HAD-like hydrolase superfamily. CbbY/CbbZ/Gph/YieH family.</text>
</comment>
<dbReference type="PANTHER" id="PTHR43434:SF1">
    <property type="entry name" value="PHOSPHOGLYCOLATE PHOSPHATASE"/>
    <property type="match status" value="1"/>
</dbReference>
<dbReference type="PANTHER" id="PTHR43434">
    <property type="entry name" value="PHOSPHOGLYCOLATE PHOSPHATASE"/>
    <property type="match status" value="1"/>
</dbReference>
<dbReference type="SUPFAM" id="SSF56784">
    <property type="entry name" value="HAD-like"/>
    <property type="match status" value="1"/>
</dbReference>
<keyword evidence="12" id="KW-1185">Reference proteome</keyword>
<comment type="cofactor">
    <cofactor evidence="2 10">
        <name>Mg(2+)</name>
        <dbReference type="ChEBI" id="CHEBI:18420"/>
    </cofactor>
</comment>
<dbReference type="EMBL" id="FOSK01000007">
    <property type="protein sequence ID" value="SFK65153.1"/>
    <property type="molecule type" value="Genomic_DNA"/>
</dbReference>
<feature type="binding site" evidence="10">
    <location>
        <position position="9"/>
    </location>
    <ligand>
        <name>Mg(2+)</name>
        <dbReference type="ChEBI" id="CHEBI:18420"/>
    </ligand>
</feature>
<comment type="catalytic activity">
    <reaction evidence="1 10">
        <text>2-phosphoglycolate + H2O = glycolate + phosphate</text>
        <dbReference type="Rhea" id="RHEA:14369"/>
        <dbReference type="ChEBI" id="CHEBI:15377"/>
        <dbReference type="ChEBI" id="CHEBI:29805"/>
        <dbReference type="ChEBI" id="CHEBI:43474"/>
        <dbReference type="ChEBI" id="CHEBI:58033"/>
        <dbReference type="EC" id="3.1.3.18"/>
    </reaction>
</comment>
<dbReference type="InterPro" id="IPR006439">
    <property type="entry name" value="HAD-SF_hydro_IA"/>
</dbReference>
<dbReference type="Gene3D" id="1.10.150.240">
    <property type="entry name" value="Putative phosphatase, domain 2"/>
    <property type="match status" value="1"/>
</dbReference>
<dbReference type="HAMAP" id="MF_00495">
    <property type="entry name" value="GPH_hydrolase_bact"/>
    <property type="match status" value="1"/>
</dbReference>
<dbReference type="Pfam" id="PF13419">
    <property type="entry name" value="HAD_2"/>
    <property type="match status" value="1"/>
</dbReference>
<dbReference type="SFLD" id="SFLDS00003">
    <property type="entry name" value="Haloacid_Dehalogenase"/>
    <property type="match status" value="1"/>
</dbReference>
<feature type="active site" description="Nucleophile" evidence="10">
    <location>
        <position position="9"/>
    </location>
</feature>